<dbReference type="SUPFAM" id="SSF53383">
    <property type="entry name" value="PLP-dependent transferases"/>
    <property type="match status" value="1"/>
</dbReference>
<accession>A0A9P4TUG1</accession>
<feature type="modified residue" description="N6-(pyridoxal phosphate)lysine" evidence="4">
    <location>
        <position position="275"/>
    </location>
</feature>
<dbReference type="Pfam" id="PF00266">
    <property type="entry name" value="Aminotran_5"/>
    <property type="match status" value="1"/>
</dbReference>
<comment type="cofactor">
    <cofactor evidence="4 5">
        <name>pyridoxal 5'-phosphate</name>
        <dbReference type="ChEBI" id="CHEBI:597326"/>
    </cofactor>
</comment>
<feature type="compositionally biased region" description="Basic and acidic residues" evidence="6">
    <location>
        <begin position="489"/>
        <end position="499"/>
    </location>
</feature>
<feature type="binding site" evidence="4">
    <location>
        <begin position="163"/>
        <end position="166"/>
    </location>
    <ligand>
        <name>pyridoxal 5'-phosphate</name>
        <dbReference type="ChEBI" id="CHEBI:597326"/>
    </ligand>
</feature>
<comment type="pathway">
    <text evidence="4 5">Amino-acid degradation; L-kynurenine degradation; L-alanine and anthranilate from L-kynurenine: step 1/1.</text>
</comment>
<dbReference type="GO" id="GO:0034354">
    <property type="term" value="P:'de novo' NAD+ biosynthetic process from L-tryptophan"/>
    <property type="evidence" value="ECO:0007669"/>
    <property type="project" value="UniProtKB-UniRule"/>
</dbReference>
<dbReference type="InterPro" id="IPR015422">
    <property type="entry name" value="PyrdxlP-dep_Trfase_small"/>
</dbReference>
<dbReference type="GO" id="GO:0005737">
    <property type="term" value="C:cytoplasm"/>
    <property type="evidence" value="ECO:0007669"/>
    <property type="project" value="UniProtKB-SubCell"/>
</dbReference>
<feature type="binding site" evidence="4">
    <location>
        <position position="252"/>
    </location>
    <ligand>
        <name>pyridoxal 5'-phosphate</name>
        <dbReference type="ChEBI" id="CHEBI:597326"/>
    </ligand>
</feature>
<dbReference type="Gene3D" id="3.40.640.10">
    <property type="entry name" value="Type I PLP-dependent aspartate aminotransferase-like (Major domain)"/>
    <property type="match status" value="1"/>
</dbReference>
<dbReference type="PANTHER" id="PTHR14084:SF0">
    <property type="entry name" value="KYNURENINASE"/>
    <property type="match status" value="1"/>
</dbReference>
<evidence type="ECO:0000256" key="4">
    <source>
        <dbReference type="HAMAP-Rule" id="MF_03017"/>
    </source>
</evidence>
<comment type="caution">
    <text evidence="8">The sequence shown here is derived from an EMBL/GenBank/DDBJ whole genome shotgun (WGS) entry which is preliminary data.</text>
</comment>
<evidence type="ECO:0000256" key="2">
    <source>
        <dbReference type="ARBA" id="ARBA00022801"/>
    </source>
</evidence>
<feature type="binding site" evidence="4">
    <location>
        <position position="274"/>
    </location>
    <ligand>
        <name>pyridoxal 5'-phosphate</name>
        <dbReference type="ChEBI" id="CHEBI:597326"/>
    </ligand>
</feature>
<evidence type="ECO:0000256" key="3">
    <source>
        <dbReference type="ARBA" id="ARBA00022898"/>
    </source>
</evidence>
<dbReference type="NCBIfam" id="TIGR01814">
    <property type="entry name" value="kynureninase"/>
    <property type="match status" value="1"/>
</dbReference>
<gene>
    <name evidence="4" type="primary">BNA5</name>
    <name evidence="8" type="ORF">EJ08DRAFT_638968</name>
</gene>
<dbReference type="HAMAP" id="MF_01970">
    <property type="entry name" value="Kynureninase"/>
    <property type="match status" value="1"/>
</dbReference>
<dbReference type="GO" id="GO:0043420">
    <property type="term" value="P:anthranilate metabolic process"/>
    <property type="evidence" value="ECO:0007669"/>
    <property type="project" value="UniProtKB-UniRule"/>
</dbReference>
<feature type="binding site" evidence="4">
    <location>
        <position position="136"/>
    </location>
    <ligand>
        <name>pyridoxal 5'-phosphate</name>
        <dbReference type="ChEBI" id="CHEBI:597326"/>
    </ligand>
</feature>
<dbReference type="OrthoDB" id="5978656at2759"/>
<dbReference type="InterPro" id="IPR015424">
    <property type="entry name" value="PyrdxlP-dep_Trfase"/>
</dbReference>
<evidence type="ECO:0000313" key="8">
    <source>
        <dbReference type="EMBL" id="KAF2424906.1"/>
    </source>
</evidence>
<comment type="similarity">
    <text evidence="4 5">Belongs to the kynureninase family.</text>
</comment>
<dbReference type="GO" id="GO:0019441">
    <property type="term" value="P:L-tryptophan catabolic process to kynurenine"/>
    <property type="evidence" value="ECO:0007669"/>
    <property type="project" value="TreeGrafter"/>
</dbReference>
<dbReference type="AlphaFoldDB" id="A0A9P4TUG1"/>
<comment type="function">
    <text evidence="4 5">Catalyzes the cleavage of L-kynurenine (L-Kyn) and L-3-hydroxykynurenine (L-3OHKyn) into anthranilic acid (AA) and 3-hydroxyanthranilic acid (3-OHAA), respectively.</text>
</comment>
<dbReference type="InterPro" id="IPR000192">
    <property type="entry name" value="Aminotrans_V_dom"/>
</dbReference>
<comment type="catalytic activity">
    <reaction evidence="4 5">
        <text>L-kynurenine + H2O = anthranilate + L-alanine + H(+)</text>
        <dbReference type="Rhea" id="RHEA:16813"/>
        <dbReference type="ChEBI" id="CHEBI:15377"/>
        <dbReference type="ChEBI" id="CHEBI:15378"/>
        <dbReference type="ChEBI" id="CHEBI:16567"/>
        <dbReference type="ChEBI" id="CHEBI:57959"/>
        <dbReference type="ChEBI" id="CHEBI:57972"/>
        <dbReference type="EC" id="3.7.1.3"/>
    </reaction>
</comment>
<feature type="region of interest" description="Disordered" evidence="6">
    <location>
        <begin position="44"/>
        <end position="65"/>
    </location>
</feature>
<dbReference type="GO" id="GO:0097053">
    <property type="term" value="P:L-kynurenine catabolic process"/>
    <property type="evidence" value="ECO:0007669"/>
    <property type="project" value="UniProtKB-UniRule"/>
</dbReference>
<evidence type="ECO:0000313" key="9">
    <source>
        <dbReference type="Proteomes" id="UP000800235"/>
    </source>
</evidence>
<dbReference type="EMBL" id="MU007072">
    <property type="protein sequence ID" value="KAF2424906.1"/>
    <property type="molecule type" value="Genomic_DNA"/>
</dbReference>
<keyword evidence="4 5" id="KW-0963">Cytoplasm</keyword>
<dbReference type="Pfam" id="PF22580">
    <property type="entry name" value="KYNU_C"/>
    <property type="match status" value="1"/>
</dbReference>
<dbReference type="Gene3D" id="3.90.1150.10">
    <property type="entry name" value="Aspartate Aminotransferase, domain 1"/>
    <property type="match status" value="1"/>
</dbReference>
<feature type="domain" description="Aminotransferase class V" evidence="7">
    <location>
        <begin position="209"/>
        <end position="315"/>
    </location>
</feature>
<organism evidence="8 9">
    <name type="scientific">Tothia fuscella</name>
    <dbReference type="NCBI Taxonomy" id="1048955"/>
    <lineage>
        <taxon>Eukaryota</taxon>
        <taxon>Fungi</taxon>
        <taxon>Dikarya</taxon>
        <taxon>Ascomycota</taxon>
        <taxon>Pezizomycotina</taxon>
        <taxon>Dothideomycetes</taxon>
        <taxon>Pleosporomycetidae</taxon>
        <taxon>Venturiales</taxon>
        <taxon>Cylindrosympodiaceae</taxon>
        <taxon>Tothia</taxon>
    </lineage>
</organism>
<keyword evidence="9" id="KW-1185">Reference proteome</keyword>
<keyword evidence="3 4" id="KW-0663">Pyridoxal phosphate</keyword>
<dbReference type="GO" id="GO:0030429">
    <property type="term" value="F:kynureninase activity"/>
    <property type="evidence" value="ECO:0007669"/>
    <property type="project" value="UniProtKB-UniRule"/>
</dbReference>
<keyword evidence="1 4" id="KW-0662">Pyridine nucleotide biosynthesis</keyword>
<feature type="binding site" evidence="4">
    <location>
        <position position="314"/>
    </location>
    <ligand>
        <name>pyridoxal 5'-phosphate</name>
        <dbReference type="ChEBI" id="CHEBI:597326"/>
    </ligand>
</feature>
<comment type="caution">
    <text evidence="4">Lacks conserved residue(s) required for the propagation of feature annotation.</text>
</comment>
<comment type="pathway">
    <text evidence="4 5">Cofactor biosynthesis; NAD(+) biosynthesis; quinolinate from L-kynurenine: step 2/3.</text>
</comment>
<reference evidence="8" key="1">
    <citation type="journal article" date="2020" name="Stud. Mycol.">
        <title>101 Dothideomycetes genomes: a test case for predicting lifestyles and emergence of pathogens.</title>
        <authorList>
            <person name="Haridas S."/>
            <person name="Albert R."/>
            <person name="Binder M."/>
            <person name="Bloem J."/>
            <person name="Labutti K."/>
            <person name="Salamov A."/>
            <person name="Andreopoulos B."/>
            <person name="Baker S."/>
            <person name="Barry K."/>
            <person name="Bills G."/>
            <person name="Bluhm B."/>
            <person name="Cannon C."/>
            <person name="Castanera R."/>
            <person name="Culley D."/>
            <person name="Daum C."/>
            <person name="Ezra D."/>
            <person name="Gonzalez J."/>
            <person name="Henrissat B."/>
            <person name="Kuo A."/>
            <person name="Liang C."/>
            <person name="Lipzen A."/>
            <person name="Lutzoni F."/>
            <person name="Magnuson J."/>
            <person name="Mondo S."/>
            <person name="Nolan M."/>
            <person name="Ohm R."/>
            <person name="Pangilinan J."/>
            <person name="Park H.-J."/>
            <person name="Ramirez L."/>
            <person name="Alfaro M."/>
            <person name="Sun H."/>
            <person name="Tritt A."/>
            <person name="Yoshinaga Y."/>
            <person name="Zwiers L.-H."/>
            <person name="Turgeon B."/>
            <person name="Goodwin S."/>
            <person name="Spatafora J."/>
            <person name="Crous P."/>
            <person name="Grigoriev I."/>
        </authorList>
    </citation>
    <scope>NUCLEOTIDE SEQUENCE</scope>
    <source>
        <strain evidence="8">CBS 130266</strain>
    </source>
</reference>
<dbReference type="GO" id="GO:0019805">
    <property type="term" value="P:quinolinate biosynthetic process"/>
    <property type="evidence" value="ECO:0007669"/>
    <property type="project" value="UniProtKB-UniRule"/>
</dbReference>
<dbReference type="Proteomes" id="UP000800235">
    <property type="component" value="Unassembled WGS sequence"/>
</dbReference>
<dbReference type="PANTHER" id="PTHR14084">
    <property type="entry name" value="KYNURENINASE"/>
    <property type="match status" value="1"/>
</dbReference>
<dbReference type="InterPro" id="IPR010111">
    <property type="entry name" value="Kynureninase"/>
</dbReference>
<dbReference type="EC" id="3.7.1.3" evidence="4 5"/>
<feature type="compositionally biased region" description="Low complexity" evidence="6">
    <location>
        <begin position="49"/>
        <end position="62"/>
    </location>
</feature>
<feature type="binding site" evidence="4">
    <location>
        <position position="135"/>
    </location>
    <ligand>
        <name>pyridoxal 5'-phosphate</name>
        <dbReference type="ChEBI" id="CHEBI:597326"/>
    </ligand>
</feature>
<evidence type="ECO:0000256" key="5">
    <source>
        <dbReference type="PIRNR" id="PIRNR038800"/>
    </source>
</evidence>
<evidence type="ECO:0000259" key="7">
    <source>
        <dbReference type="Pfam" id="PF00266"/>
    </source>
</evidence>
<comment type="subcellular location">
    <subcellularLocation>
        <location evidence="4 5">Cytoplasm</location>
    </subcellularLocation>
</comment>
<feature type="binding site" evidence="4">
    <location>
        <position position="342"/>
    </location>
    <ligand>
        <name>pyridoxal 5'-phosphate</name>
        <dbReference type="ChEBI" id="CHEBI:597326"/>
    </ligand>
</feature>
<feature type="region of interest" description="Disordered" evidence="6">
    <location>
        <begin position="470"/>
        <end position="499"/>
    </location>
</feature>
<dbReference type="InterPro" id="IPR015421">
    <property type="entry name" value="PyrdxlP-dep_Trfase_major"/>
</dbReference>
<feature type="binding site" evidence="4">
    <location>
        <position position="249"/>
    </location>
    <ligand>
        <name>pyridoxal 5'-phosphate</name>
        <dbReference type="ChEBI" id="CHEBI:597326"/>
    </ligand>
</feature>
<sequence length="499" mass="55219">MAADFGANPQALTQEYAKELDTQDPLRHIRDEFLIPTRGNLKRKSIANDTESSTPSDSTPSTYLCGNSLGLQPKRTRTYLDSYLSTWSQFGVHGHFKEMQDAKTLPWVNIDEQTSEGMCKIVGALKGEVAVMQSLTANLHFSMASFYRPSKERWKIIIEGKAFPSDHYAVYSHLSHHNLDPADSLILIEPSDAETHYFGTQHILDTIAEHAETTALLLLPGVHYYTGQYLDIATITSFAQSKGITVGWDLAHAAGNIPLHLHDWNVDFAAWCSYKYLNAGAGAIAGLFVHEKHGRVTKNEKSGVLEYTPRLSGWWGNDKDARFRMERDFVPMVGAAGWQLSNPSVLDCTSLCASLAVFGMTDMGTIRAKSVKLTGYLEFLLHNWHMGEADGAYSILTPSNPEERGAQISVRLKEGLLETVMEVSEEEGVVVDERRPDVVRVAPAPLYNSFGDVWRFVSVFERALKVAIAKKKKKKKGSSSGGGTMVDGPSKEKGWGDVT</sequence>
<dbReference type="GO" id="GO:0030170">
    <property type="term" value="F:pyridoxal phosphate binding"/>
    <property type="evidence" value="ECO:0007669"/>
    <property type="project" value="UniProtKB-UniRule"/>
</dbReference>
<keyword evidence="2 4" id="KW-0378">Hydrolase</keyword>
<protein>
    <recommendedName>
        <fullName evidence="4 5">Kynureninase</fullName>
        <ecNumber evidence="4 5">3.7.1.3</ecNumber>
    </recommendedName>
    <alternativeName>
        <fullName evidence="4">Biosynthesis of nicotinic acid protein 5</fullName>
    </alternativeName>
    <alternativeName>
        <fullName evidence="4">L-kynurenine hydrolase</fullName>
    </alternativeName>
</protein>
<evidence type="ECO:0000256" key="6">
    <source>
        <dbReference type="SAM" id="MobiDB-lite"/>
    </source>
</evidence>
<comment type="subunit">
    <text evidence="4 5">Homodimer.</text>
</comment>
<dbReference type="FunFam" id="3.40.640.10:FF:000031">
    <property type="entry name" value="Kynureninase"/>
    <property type="match status" value="1"/>
</dbReference>
<dbReference type="PIRSF" id="PIRSF038800">
    <property type="entry name" value="KYNU"/>
    <property type="match status" value="1"/>
</dbReference>
<name>A0A9P4TUG1_9PEZI</name>
<evidence type="ECO:0000256" key="1">
    <source>
        <dbReference type="ARBA" id="ARBA00022642"/>
    </source>
</evidence>
<proteinExistence type="inferred from homology"/>
<comment type="catalytic activity">
    <reaction evidence="5">
        <text>3-hydroxy-L-kynurenine + H2O = 3-hydroxyanthranilate + L-alanine + H(+)</text>
        <dbReference type="Rhea" id="RHEA:25143"/>
        <dbReference type="ChEBI" id="CHEBI:15377"/>
        <dbReference type="ChEBI" id="CHEBI:15378"/>
        <dbReference type="ChEBI" id="CHEBI:36559"/>
        <dbReference type="ChEBI" id="CHEBI:57972"/>
        <dbReference type="ChEBI" id="CHEBI:58125"/>
        <dbReference type="EC" id="3.7.1.3"/>
    </reaction>
</comment>